<feature type="domain" description="DUF7913" evidence="2">
    <location>
        <begin position="6"/>
        <end position="123"/>
    </location>
</feature>
<dbReference type="Pfam" id="PF25500">
    <property type="entry name" value="DUF7913"/>
    <property type="match status" value="1"/>
</dbReference>
<proteinExistence type="predicted"/>
<evidence type="ECO:0000313" key="5">
    <source>
        <dbReference type="Proteomes" id="UP001418222"/>
    </source>
</evidence>
<dbReference type="SUPFAM" id="SSF54768">
    <property type="entry name" value="dsRNA-binding domain-like"/>
    <property type="match status" value="1"/>
</dbReference>
<dbReference type="AlphaFoldDB" id="A0AAP0B3R1"/>
<evidence type="ECO:0000313" key="4">
    <source>
        <dbReference type="EMBL" id="KAK8926420.1"/>
    </source>
</evidence>
<feature type="domain" description="DUF7915" evidence="3">
    <location>
        <begin position="172"/>
        <end position="287"/>
    </location>
</feature>
<organism evidence="4 5">
    <name type="scientific">Platanthera zijinensis</name>
    <dbReference type="NCBI Taxonomy" id="2320716"/>
    <lineage>
        <taxon>Eukaryota</taxon>
        <taxon>Viridiplantae</taxon>
        <taxon>Streptophyta</taxon>
        <taxon>Embryophyta</taxon>
        <taxon>Tracheophyta</taxon>
        <taxon>Spermatophyta</taxon>
        <taxon>Magnoliopsida</taxon>
        <taxon>Liliopsida</taxon>
        <taxon>Asparagales</taxon>
        <taxon>Orchidaceae</taxon>
        <taxon>Orchidoideae</taxon>
        <taxon>Orchideae</taxon>
        <taxon>Orchidinae</taxon>
        <taxon>Platanthera</taxon>
    </lineage>
</organism>
<gene>
    <name evidence="4" type="ORF">KSP39_PZI018133</name>
</gene>
<comment type="caution">
    <text evidence="4">The sequence shown here is derived from an EMBL/GenBank/DDBJ whole genome shotgun (WGS) entry which is preliminary data.</text>
</comment>
<dbReference type="Proteomes" id="UP001418222">
    <property type="component" value="Unassembled WGS sequence"/>
</dbReference>
<dbReference type="InterPro" id="IPR057235">
    <property type="entry name" value="DUF7913"/>
</dbReference>
<evidence type="ECO:0000259" key="2">
    <source>
        <dbReference type="Pfam" id="PF25500"/>
    </source>
</evidence>
<dbReference type="InterPro" id="IPR057237">
    <property type="entry name" value="DUF7915"/>
</dbReference>
<dbReference type="EMBL" id="JBBWWQ010000016">
    <property type="protein sequence ID" value="KAK8926420.1"/>
    <property type="molecule type" value="Genomic_DNA"/>
</dbReference>
<sequence length="685" mass="76321">MEPPAIVAAEDAVEVLIRHFVSPLLPGRRISRPPPTADQQKEVGKQMQAVAILYNYYQRKQSSNSKFLGFRSFWETACICSPSLVDYLKFMCNDAQSLDDLHNQLSITEKLVMDACDICTALNTLSVSCTIDEWPISKVAVFLVDAANEKCLLKNDSIILGSWSLVEKDIEKPIEKLTNAYDVEDVLQKIAYSSVEQDMGITCSNLNTLEYHFSYSLSQLKSSTVLFIMSYKVPVSSVTEIPIEDLISLQGLPVTGSSCGLKPEITAVAEHYCLLPYIEIIAEWASRKNSRGDSMFLPRKKTIANSSDLPLITWNPQVSSQSKSNKATADDGCLYSLHQRVDVEHKRVISGKKKIKVEYEANGQSQCSFQCKASSLSLLDHNENPCHDNSGSKGFISKKLGQNSKSTQCQGASHLILDGLKNQVECSADKKCLARSDENILERVHTDFTNQAKAEDSALQLIPACPIVNDCAKRFLTLASNKYDLEIFILEFLKNRRDELCCQQRLLEDLIAHCEMNIQAMICAENQTSQSEVIMKAFDFLRSSSNRGPHSVEVKLNPNHVRRKRLFDADLRLRSPCQELDQIFRRNHWILPKYSVLLSVDDGKFQSIVMTKGLDFEYTLRGDPKDAPTEARESAAACMLTKLREMSDQVCQDSPGNGLRDVRGDGGGDAGVNGGGDRCEAHAVV</sequence>
<accession>A0AAP0B3R1</accession>
<dbReference type="PANTHER" id="PTHR33913:SF1">
    <property type="entry name" value="DRBM DOMAIN-CONTAINING PROTEIN"/>
    <property type="match status" value="1"/>
</dbReference>
<dbReference type="Pfam" id="PF25502">
    <property type="entry name" value="DUF7915"/>
    <property type="match status" value="1"/>
</dbReference>
<keyword evidence="5" id="KW-1185">Reference proteome</keyword>
<feature type="region of interest" description="Disordered" evidence="1">
    <location>
        <begin position="653"/>
        <end position="675"/>
    </location>
</feature>
<reference evidence="4 5" key="1">
    <citation type="journal article" date="2022" name="Nat. Plants">
        <title>Genomes of leafy and leafless Platanthera orchids illuminate the evolution of mycoheterotrophy.</title>
        <authorList>
            <person name="Li M.H."/>
            <person name="Liu K.W."/>
            <person name="Li Z."/>
            <person name="Lu H.C."/>
            <person name="Ye Q.L."/>
            <person name="Zhang D."/>
            <person name="Wang J.Y."/>
            <person name="Li Y.F."/>
            <person name="Zhong Z.M."/>
            <person name="Liu X."/>
            <person name="Yu X."/>
            <person name="Liu D.K."/>
            <person name="Tu X.D."/>
            <person name="Liu B."/>
            <person name="Hao Y."/>
            <person name="Liao X.Y."/>
            <person name="Jiang Y.T."/>
            <person name="Sun W.H."/>
            <person name="Chen J."/>
            <person name="Chen Y.Q."/>
            <person name="Ai Y."/>
            <person name="Zhai J.W."/>
            <person name="Wu S.S."/>
            <person name="Zhou Z."/>
            <person name="Hsiao Y.Y."/>
            <person name="Wu W.L."/>
            <person name="Chen Y.Y."/>
            <person name="Lin Y.F."/>
            <person name="Hsu J.L."/>
            <person name="Li C.Y."/>
            <person name="Wang Z.W."/>
            <person name="Zhao X."/>
            <person name="Zhong W.Y."/>
            <person name="Ma X.K."/>
            <person name="Ma L."/>
            <person name="Huang J."/>
            <person name="Chen G.Z."/>
            <person name="Huang M.Z."/>
            <person name="Huang L."/>
            <person name="Peng D.H."/>
            <person name="Luo Y.B."/>
            <person name="Zou S.Q."/>
            <person name="Chen S.P."/>
            <person name="Lan S."/>
            <person name="Tsai W.C."/>
            <person name="Van de Peer Y."/>
            <person name="Liu Z.J."/>
        </authorList>
    </citation>
    <scope>NUCLEOTIDE SEQUENCE [LARGE SCALE GENOMIC DNA]</scope>
    <source>
        <strain evidence="4">Lor287</strain>
    </source>
</reference>
<evidence type="ECO:0000259" key="3">
    <source>
        <dbReference type="Pfam" id="PF25502"/>
    </source>
</evidence>
<evidence type="ECO:0000256" key="1">
    <source>
        <dbReference type="SAM" id="MobiDB-lite"/>
    </source>
</evidence>
<dbReference type="PANTHER" id="PTHR33913">
    <property type="entry name" value="ALEURONE LAYER MORPHOGENESIS PROTEIN"/>
    <property type="match status" value="1"/>
</dbReference>
<name>A0AAP0B3R1_9ASPA</name>
<protein>
    <submittedName>
        <fullName evidence="4">Uncharacterized protein</fullName>
    </submittedName>
</protein>